<sequence>MEITRMNPFYKRHFLRLMDFTPAEINQLLTLAATLKTHKKSGTEHRHLQGKNIALIFEKDSTRTRCSFEVAAYDQGAQVTYLGPSGSQIGHKESMKDTARVLGRLYDGIQYRGYGQERVETLAAFSGVPVWNGLTNEFHPTQLLADLLTMQEHLPGKSLSDMKLAYVGDTRNNMGNSMLEAAAITGLDLRLISPKACWPDAGLVAECQAAAAKIGSTITLTEDLATGVKDVDFIYTDVWVSMGEAKEVWQQRIDLLRPYQVNRAMIAATSNPQVKFLHCLPAFHDDQTTLGKQMAQQYGLHDGMEVTNEVFESAHSIVFDQAENRMHTIKAVMVATLSPHVEA</sequence>
<comment type="similarity">
    <text evidence="2 7">Belongs to the aspartate/ornithine carbamoyltransferase superfamily. OTCase family.</text>
</comment>
<dbReference type="EC" id="2.1.3.3" evidence="3 7"/>
<evidence type="ECO:0000256" key="3">
    <source>
        <dbReference type="ARBA" id="ARBA00013007"/>
    </source>
</evidence>
<keyword evidence="4 7" id="KW-0963">Cytoplasm</keyword>
<name>A0A375A6I0_9GAMM</name>
<feature type="domain" description="Aspartate/ornithine carbamoyltransferase Asp/Orn-binding" evidence="8">
    <location>
        <begin position="161"/>
        <end position="335"/>
    </location>
</feature>
<dbReference type="AlphaFoldDB" id="A0A375A6I0"/>
<feature type="binding site" evidence="7">
    <location>
        <begin position="139"/>
        <end position="142"/>
    </location>
    <ligand>
        <name>carbamoyl phosphate</name>
        <dbReference type="ChEBI" id="CHEBI:58228"/>
    </ligand>
</feature>
<dbReference type="PRINTS" id="PR00102">
    <property type="entry name" value="OTCASE"/>
</dbReference>
<keyword evidence="11" id="KW-1185">Reference proteome</keyword>
<evidence type="ECO:0000256" key="7">
    <source>
        <dbReference type="HAMAP-Rule" id="MF_01109"/>
    </source>
</evidence>
<feature type="binding site" evidence="7">
    <location>
        <position position="237"/>
    </location>
    <ligand>
        <name>L-ornithine</name>
        <dbReference type="ChEBI" id="CHEBI:46911"/>
    </ligand>
</feature>
<evidence type="ECO:0000256" key="2">
    <source>
        <dbReference type="ARBA" id="ARBA00007805"/>
    </source>
</evidence>
<dbReference type="NCBIfam" id="NF009213">
    <property type="entry name" value="PRK12562.1"/>
    <property type="match status" value="1"/>
</dbReference>
<dbReference type="EMBL" id="LT615367">
    <property type="protein sequence ID" value="SLM61587.1"/>
    <property type="molecule type" value="Genomic_DNA"/>
</dbReference>
<evidence type="ECO:0000256" key="5">
    <source>
        <dbReference type="ARBA" id="ARBA00022679"/>
    </source>
</evidence>
<dbReference type="Pfam" id="PF00185">
    <property type="entry name" value="OTCace"/>
    <property type="match status" value="1"/>
</dbReference>
<evidence type="ECO:0000256" key="6">
    <source>
        <dbReference type="ARBA" id="ARBA00048772"/>
    </source>
</evidence>
<dbReference type="HAMAP" id="MF_01109">
    <property type="entry name" value="OTCase"/>
    <property type="match status" value="1"/>
</dbReference>
<dbReference type="InterPro" id="IPR006130">
    <property type="entry name" value="Asp/Orn_carbamoylTrfase"/>
</dbReference>
<dbReference type="KEGG" id="daq:DAQ1742_00487"/>
<dbReference type="SUPFAM" id="SSF53671">
    <property type="entry name" value="Aspartate/ornithine carbamoyltransferase"/>
    <property type="match status" value="1"/>
</dbReference>
<evidence type="ECO:0000259" key="8">
    <source>
        <dbReference type="Pfam" id="PF00185"/>
    </source>
</evidence>
<dbReference type="NCBIfam" id="TIGR00658">
    <property type="entry name" value="orni_carb_tr"/>
    <property type="match status" value="1"/>
</dbReference>
<feature type="domain" description="Aspartate/ornithine carbamoyltransferase carbamoyl-P binding" evidence="9">
    <location>
        <begin position="12"/>
        <end position="152"/>
    </location>
</feature>
<evidence type="ECO:0000259" key="9">
    <source>
        <dbReference type="Pfam" id="PF02729"/>
    </source>
</evidence>
<comment type="catalytic activity">
    <reaction evidence="6 7">
        <text>carbamoyl phosphate + L-ornithine = L-citrulline + phosphate + H(+)</text>
        <dbReference type="Rhea" id="RHEA:19513"/>
        <dbReference type="ChEBI" id="CHEBI:15378"/>
        <dbReference type="ChEBI" id="CHEBI:43474"/>
        <dbReference type="ChEBI" id="CHEBI:46911"/>
        <dbReference type="ChEBI" id="CHEBI:57743"/>
        <dbReference type="ChEBI" id="CHEBI:58228"/>
        <dbReference type="EC" id="2.1.3.3"/>
    </reaction>
</comment>
<dbReference type="GO" id="GO:0004585">
    <property type="term" value="F:ornithine carbamoyltransferase activity"/>
    <property type="evidence" value="ECO:0007669"/>
    <property type="project" value="UniProtKB-UniRule"/>
</dbReference>
<dbReference type="GO" id="GO:0042450">
    <property type="term" value="P:L-arginine biosynthetic process via ornithine"/>
    <property type="evidence" value="ECO:0007669"/>
    <property type="project" value="UniProtKB-UniRule"/>
</dbReference>
<feature type="binding site" evidence="7">
    <location>
        <begin position="241"/>
        <end position="242"/>
    </location>
    <ligand>
        <name>L-ornithine</name>
        <dbReference type="ChEBI" id="CHEBI:46911"/>
    </ligand>
</feature>
<dbReference type="PRINTS" id="PR00100">
    <property type="entry name" value="AOTCASE"/>
</dbReference>
<dbReference type="Pfam" id="PF02729">
    <property type="entry name" value="OTCace_N"/>
    <property type="match status" value="1"/>
</dbReference>
<accession>A0A375A6I0</accession>
<dbReference type="InterPro" id="IPR036901">
    <property type="entry name" value="Asp/Orn_carbamoylTrfase_sf"/>
</dbReference>
<feature type="binding site" evidence="7">
    <location>
        <position position="88"/>
    </location>
    <ligand>
        <name>carbamoyl phosphate</name>
        <dbReference type="ChEBI" id="CHEBI:58228"/>
    </ligand>
</feature>
<dbReference type="Proteomes" id="UP000294820">
    <property type="component" value="Chromosome 1"/>
</dbReference>
<dbReference type="PANTHER" id="PTHR45753">
    <property type="entry name" value="ORNITHINE CARBAMOYLTRANSFERASE, MITOCHONDRIAL"/>
    <property type="match status" value="1"/>
</dbReference>
<evidence type="ECO:0000313" key="10">
    <source>
        <dbReference type="EMBL" id="SLM61587.1"/>
    </source>
</evidence>
<dbReference type="InterPro" id="IPR006131">
    <property type="entry name" value="Asp_carbamoyltransf_Asp/Orn-bd"/>
</dbReference>
<dbReference type="InterPro" id="IPR006132">
    <property type="entry name" value="Asp/Orn_carbamoyltranf_P-bd"/>
</dbReference>
<evidence type="ECO:0000256" key="4">
    <source>
        <dbReference type="ARBA" id="ARBA00022490"/>
    </source>
</evidence>
<dbReference type="FunFam" id="3.40.50.1370:FF:000004">
    <property type="entry name" value="Ornithine carbamoyltransferase"/>
    <property type="match status" value="1"/>
</dbReference>
<feature type="binding site" evidence="7">
    <location>
        <begin position="61"/>
        <end position="64"/>
    </location>
    <ligand>
        <name>carbamoyl phosphate</name>
        <dbReference type="ChEBI" id="CHEBI:58228"/>
    </ligand>
</feature>
<dbReference type="GO" id="GO:0019240">
    <property type="term" value="P:citrulline biosynthetic process"/>
    <property type="evidence" value="ECO:0007669"/>
    <property type="project" value="UniProtKB-ARBA"/>
</dbReference>
<feature type="binding site" evidence="7">
    <location>
        <position position="173"/>
    </location>
    <ligand>
        <name>L-ornithine</name>
        <dbReference type="ChEBI" id="CHEBI:46911"/>
    </ligand>
</feature>
<feature type="binding site" evidence="7">
    <location>
        <position position="325"/>
    </location>
    <ligand>
        <name>carbamoyl phosphate</name>
        <dbReference type="ChEBI" id="CHEBI:58228"/>
    </ligand>
</feature>
<dbReference type="GO" id="GO:0016597">
    <property type="term" value="F:amino acid binding"/>
    <property type="evidence" value="ECO:0007669"/>
    <property type="project" value="InterPro"/>
</dbReference>
<feature type="binding site" evidence="7">
    <location>
        <position position="112"/>
    </location>
    <ligand>
        <name>carbamoyl phosphate</name>
        <dbReference type="ChEBI" id="CHEBI:58228"/>
    </ligand>
</feature>
<dbReference type="InterPro" id="IPR002292">
    <property type="entry name" value="Orn/put_carbamltrans"/>
</dbReference>
<dbReference type="NCBIfam" id="NF003286">
    <property type="entry name" value="PRK04284.1"/>
    <property type="match status" value="1"/>
</dbReference>
<keyword evidence="5 7" id="KW-0808">Transferase</keyword>
<organism evidence="10 11">
    <name type="scientific">Dickeya aquatica</name>
    <dbReference type="NCBI Taxonomy" id="1401087"/>
    <lineage>
        <taxon>Bacteria</taxon>
        <taxon>Pseudomonadati</taxon>
        <taxon>Pseudomonadota</taxon>
        <taxon>Gammaproteobacteria</taxon>
        <taxon>Enterobacterales</taxon>
        <taxon>Pectobacteriaceae</taxon>
        <taxon>Dickeya</taxon>
    </lineage>
</organism>
<dbReference type="Gene3D" id="3.40.50.1370">
    <property type="entry name" value="Aspartate/ornithine carbamoyltransferase"/>
    <property type="match status" value="2"/>
</dbReference>
<dbReference type="InterPro" id="IPR024904">
    <property type="entry name" value="OTCase_ArgI"/>
</dbReference>
<evidence type="ECO:0000256" key="1">
    <source>
        <dbReference type="ARBA" id="ARBA00004496"/>
    </source>
</evidence>
<reference evidence="10 11" key="1">
    <citation type="submission" date="2016-09" db="EMBL/GenBank/DDBJ databases">
        <authorList>
            <person name="Reverchon S."/>
            <person name="Nasser W."/>
            <person name="Leonard S."/>
            <person name="Brochier C."/>
            <person name="Duprey A."/>
        </authorList>
    </citation>
    <scope>NUCLEOTIDE SEQUENCE [LARGE SCALE GENOMIC DNA]</scope>
    <source>
        <strain evidence="10 11">174/2</strain>
    </source>
</reference>
<feature type="binding site" evidence="7">
    <location>
        <begin position="279"/>
        <end position="280"/>
    </location>
    <ligand>
        <name>carbamoyl phosphate</name>
        <dbReference type="ChEBI" id="CHEBI:58228"/>
    </ligand>
</feature>
<dbReference type="GO" id="GO:0005737">
    <property type="term" value="C:cytoplasm"/>
    <property type="evidence" value="ECO:0007669"/>
    <property type="project" value="UniProtKB-SubCell"/>
</dbReference>
<proteinExistence type="inferred from homology"/>
<evidence type="ECO:0000313" key="11">
    <source>
        <dbReference type="Proteomes" id="UP000294820"/>
    </source>
</evidence>
<dbReference type="PROSITE" id="PS00097">
    <property type="entry name" value="CARBAMOYLTRANSFERASE"/>
    <property type="match status" value="1"/>
</dbReference>
<gene>
    <name evidence="10" type="primary">argI</name>
    <name evidence="10" type="ORF">DAQ1742_00487</name>
</gene>
<comment type="subcellular location">
    <subcellularLocation>
        <location evidence="1 7">Cytoplasm</location>
    </subcellularLocation>
</comment>
<dbReference type="PANTHER" id="PTHR45753:SF4">
    <property type="entry name" value="ORNITHINE CARBAMOYLTRANSFERASE SUBUNIT F-RELATED"/>
    <property type="match status" value="1"/>
</dbReference>
<protein>
    <recommendedName>
        <fullName evidence="3 7">Ornithine carbamoyltransferase</fullName>
        <shortName evidence="7">OTCase</shortName>
        <ecNumber evidence="3 7">2.1.3.3</ecNumber>
    </recommendedName>
</protein>